<gene>
    <name evidence="2" type="ORF">FA13DRAFT_1720571</name>
</gene>
<feature type="region of interest" description="Disordered" evidence="1">
    <location>
        <begin position="158"/>
        <end position="184"/>
    </location>
</feature>
<name>A0A4Y7S7Q5_COPMI</name>
<evidence type="ECO:0000256" key="1">
    <source>
        <dbReference type="SAM" id="MobiDB-lite"/>
    </source>
</evidence>
<sequence>MNRKVAPFPMNVEAELELRKWKALGHHTFENDLLSQGTVWEGDPTKKRKVVDHVLVPVHQATGSPQSRPYYLRSRKSGGIITSPSLPSSPICFRSLSLSLSPSPRPVEESFYGQLFTPINSYLAEPTQDPEAQDQLAFENLMDRVLGSVPPEPKCGIHAPGDICESNTSRPKPKPVPTPTREGKEHALPLTQPIASSSKQPPVPLVSSSCNQDWIAQLLEHPPGVGKTFQIEGIDMDIKHLEASIKAHQDLLEAAKANLQARIEKRNHLCSLLDSKRSEDL</sequence>
<organism evidence="2 3">
    <name type="scientific">Coprinellus micaceus</name>
    <name type="common">Glistening ink-cap mushroom</name>
    <name type="synonym">Coprinus micaceus</name>
    <dbReference type="NCBI Taxonomy" id="71717"/>
    <lineage>
        <taxon>Eukaryota</taxon>
        <taxon>Fungi</taxon>
        <taxon>Dikarya</taxon>
        <taxon>Basidiomycota</taxon>
        <taxon>Agaricomycotina</taxon>
        <taxon>Agaricomycetes</taxon>
        <taxon>Agaricomycetidae</taxon>
        <taxon>Agaricales</taxon>
        <taxon>Agaricineae</taxon>
        <taxon>Psathyrellaceae</taxon>
        <taxon>Coprinellus</taxon>
    </lineage>
</organism>
<reference evidence="2 3" key="1">
    <citation type="journal article" date="2019" name="Nat. Ecol. Evol.">
        <title>Megaphylogeny resolves global patterns of mushroom evolution.</title>
        <authorList>
            <person name="Varga T."/>
            <person name="Krizsan K."/>
            <person name="Foldi C."/>
            <person name="Dima B."/>
            <person name="Sanchez-Garcia M."/>
            <person name="Sanchez-Ramirez S."/>
            <person name="Szollosi G.J."/>
            <person name="Szarkandi J.G."/>
            <person name="Papp V."/>
            <person name="Albert L."/>
            <person name="Andreopoulos W."/>
            <person name="Angelini C."/>
            <person name="Antonin V."/>
            <person name="Barry K.W."/>
            <person name="Bougher N.L."/>
            <person name="Buchanan P."/>
            <person name="Buyck B."/>
            <person name="Bense V."/>
            <person name="Catcheside P."/>
            <person name="Chovatia M."/>
            <person name="Cooper J."/>
            <person name="Damon W."/>
            <person name="Desjardin D."/>
            <person name="Finy P."/>
            <person name="Geml J."/>
            <person name="Haridas S."/>
            <person name="Hughes K."/>
            <person name="Justo A."/>
            <person name="Karasinski D."/>
            <person name="Kautmanova I."/>
            <person name="Kiss B."/>
            <person name="Kocsube S."/>
            <person name="Kotiranta H."/>
            <person name="LaButti K.M."/>
            <person name="Lechner B.E."/>
            <person name="Liimatainen K."/>
            <person name="Lipzen A."/>
            <person name="Lukacs Z."/>
            <person name="Mihaltcheva S."/>
            <person name="Morgado L.N."/>
            <person name="Niskanen T."/>
            <person name="Noordeloos M.E."/>
            <person name="Ohm R.A."/>
            <person name="Ortiz-Santana B."/>
            <person name="Ovrebo C."/>
            <person name="Racz N."/>
            <person name="Riley R."/>
            <person name="Savchenko A."/>
            <person name="Shiryaev A."/>
            <person name="Soop K."/>
            <person name="Spirin V."/>
            <person name="Szebenyi C."/>
            <person name="Tomsovsky M."/>
            <person name="Tulloss R.E."/>
            <person name="Uehling J."/>
            <person name="Grigoriev I.V."/>
            <person name="Vagvolgyi C."/>
            <person name="Papp T."/>
            <person name="Martin F.M."/>
            <person name="Miettinen O."/>
            <person name="Hibbett D.S."/>
            <person name="Nagy L.G."/>
        </authorList>
    </citation>
    <scope>NUCLEOTIDE SEQUENCE [LARGE SCALE GENOMIC DNA]</scope>
    <source>
        <strain evidence="2 3">FP101781</strain>
    </source>
</reference>
<keyword evidence="3" id="KW-1185">Reference proteome</keyword>
<evidence type="ECO:0000313" key="2">
    <source>
        <dbReference type="EMBL" id="TEB17468.1"/>
    </source>
</evidence>
<proteinExistence type="predicted"/>
<dbReference type="EMBL" id="QPFP01000302">
    <property type="protein sequence ID" value="TEB17468.1"/>
    <property type="molecule type" value="Genomic_DNA"/>
</dbReference>
<dbReference type="Proteomes" id="UP000298030">
    <property type="component" value="Unassembled WGS sequence"/>
</dbReference>
<dbReference type="AlphaFoldDB" id="A0A4Y7S7Q5"/>
<protein>
    <submittedName>
        <fullName evidence="2">Uncharacterized protein</fullName>
    </submittedName>
</protein>
<accession>A0A4Y7S7Q5</accession>
<evidence type="ECO:0000313" key="3">
    <source>
        <dbReference type="Proteomes" id="UP000298030"/>
    </source>
</evidence>
<comment type="caution">
    <text evidence="2">The sequence shown here is derived from an EMBL/GenBank/DDBJ whole genome shotgun (WGS) entry which is preliminary data.</text>
</comment>